<dbReference type="Proteomes" id="UP001164693">
    <property type="component" value="Chromosome"/>
</dbReference>
<gene>
    <name evidence="5" type="ORF">M6B22_05175</name>
</gene>
<evidence type="ECO:0000256" key="4">
    <source>
        <dbReference type="HAMAP-Rule" id="MF_00434"/>
    </source>
</evidence>
<keyword evidence="3 4" id="KW-0456">Lyase</keyword>
<dbReference type="PANTHER" id="PTHR12599">
    <property type="entry name" value="PTERIN-4-ALPHA-CARBINOLAMINE DEHYDRATASE"/>
    <property type="match status" value="1"/>
</dbReference>
<dbReference type="HAMAP" id="MF_00434">
    <property type="entry name" value="Pterin_4_alpha"/>
    <property type="match status" value="1"/>
</dbReference>
<protein>
    <recommendedName>
        <fullName evidence="4">Putative pterin-4-alpha-carbinolamine dehydratase</fullName>
        <shortName evidence="4">PHS</shortName>
        <ecNumber evidence="4">4.2.1.96</ecNumber>
    </recommendedName>
    <alternativeName>
        <fullName evidence="4">4-alpha-hydroxy-tetrahydropterin dehydratase</fullName>
    </alternativeName>
    <alternativeName>
        <fullName evidence="4">Pterin carbinolamine dehydratase</fullName>
        <shortName evidence="4">PCD</shortName>
    </alternativeName>
</protein>
<comment type="catalytic activity">
    <reaction evidence="1 4">
        <text>(4aS,6R)-4a-hydroxy-L-erythro-5,6,7,8-tetrahydrobiopterin = (6R)-L-erythro-6,7-dihydrobiopterin + H2O</text>
        <dbReference type="Rhea" id="RHEA:11920"/>
        <dbReference type="ChEBI" id="CHEBI:15377"/>
        <dbReference type="ChEBI" id="CHEBI:15642"/>
        <dbReference type="ChEBI" id="CHEBI:43120"/>
        <dbReference type="EC" id="4.2.1.96"/>
    </reaction>
</comment>
<accession>A0ABY7K4X3</accession>
<dbReference type="SUPFAM" id="SSF55248">
    <property type="entry name" value="PCD-like"/>
    <property type="match status" value="1"/>
</dbReference>
<name>A0ABY7K4X3_9ACTN</name>
<dbReference type="RefSeq" id="WP_269444711.1">
    <property type="nucleotide sequence ID" value="NZ_CP097463.1"/>
</dbReference>
<evidence type="ECO:0000313" key="5">
    <source>
        <dbReference type="EMBL" id="WAX58161.1"/>
    </source>
</evidence>
<evidence type="ECO:0000256" key="3">
    <source>
        <dbReference type="ARBA" id="ARBA00023239"/>
    </source>
</evidence>
<dbReference type="EC" id="4.2.1.96" evidence="4"/>
<dbReference type="NCBIfam" id="NF002017">
    <property type="entry name" value="PRK00823.1-2"/>
    <property type="match status" value="1"/>
</dbReference>
<dbReference type="Pfam" id="PF01329">
    <property type="entry name" value="Pterin_4a"/>
    <property type="match status" value="1"/>
</dbReference>
<evidence type="ECO:0000256" key="1">
    <source>
        <dbReference type="ARBA" id="ARBA00001554"/>
    </source>
</evidence>
<evidence type="ECO:0000313" key="6">
    <source>
        <dbReference type="Proteomes" id="UP001164693"/>
    </source>
</evidence>
<dbReference type="PANTHER" id="PTHR12599:SF0">
    <property type="entry name" value="PTERIN-4-ALPHA-CARBINOLAMINE DEHYDRATASE"/>
    <property type="match status" value="1"/>
</dbReference>
<proteinExistence type="inferred from homology"/>
<sequence>MARERLSQQDIETALAGLNPGWQGGPEKLTRSIEFADFPTAVEFVNRIAPRCEEIDHHPDLALRWRWVDIELSTHSSGGVTDLDTALAGIVDEVAGGLPLATQ</sequence>
<organism evidence="5 6">
    <name type="scientific">Jatrophihabitans cynanchi</name>
    <dbReference type="NCBI Taxonomy" id="2944128"/>
    <lineage>
        <taxon>Bacteria</taxon>
        <taxon>Bacillati</taxon>
        <taxon>Actinomycetota</taxon>
        <taxon>Actinomycetes</taxon>
        <taxon>Jatrophihabitantales</taxon>
        <taxon>Jatrophihabitantaceae</taxon>
        <taxon>Jatrophihabitans</taxon>
    </lineage>
</organism>
<dbReference type="EMBL" id="CP097463">
    <property type="protein sequence ID" value="WAX58161.1"/>
    <property type="molecule type" value="Genomic_DNA"/>
</dbReference>
<keyword evidence="6" id="KW-1185">Reference proteome</keyword>
<evidence type="ECO:0000256" key="2">
    <source>
        <dbReference type="ARBA" id="ARBA00006472"/>
    </source>
</evidence>
<reference evidence="5" key="1">
    <citation type="submission" date="2022-05" db="EMBL/GenBank/DDBJ databases">
        <title>Jatrophihabitans sp. SB3-54 whole genome sequence.</title>
        <authorList>
            <person name="Suh M.K."/>
            <person name="Eom M.K."/>
            <person name="Kim J.S."/>
            <person name="Kim H.S."/>
            <person name="Do H.E."/>
            <person name="Shin Y.K."/>
            <person name="Lee J.-S."/>
        </authorList>
    </citation>
    <scope>NUCLEOTIDE SEQUENCE</scope>
    <source>
        <strain evidence="5">SB3-54</strain>
    </source>
</reference>
<comment type="similarity">
    <text evidence="2 4">Belongs to the pterin-4-alpha-carbinolamine dehydratase family.</text>
</comment>
<dbReference type="CDD" id="cd00488">
    <property type="entry name" value="PCD_DCoH"/>
    <property type="match status" value="1"/>
</dbReference>
<dbReference type="GO" id="GO:0008124">
    <property type="term" value="F:4-alpha-hydroxytetrahydrobiopterin dehydratase activity"/>
    <property type="evidence" value="ECO:0007669"/>
    <property type="project" value="UniProtKB-EC"/>
</dbReference>
<dbReference type="Gene3D" id="3.30.1360.20">
    <property type="entry name" value="Transcriptional coactivator/pterin dehydratase"/>
    <property type="match status" value="1"/>
</dbReference>
<dbReference type="InterPro" id="IPR036428">
    <property type="entry name" value="PCD_sf"/>
</dbReference>
<dbReference type="InterPro" id="IPR001533">
    <property type="entry name" value="Pterin_deHydtase"/>
</dbReference>